<sequence length="50" mass="5617">MHIQLGNLAPPEQFQEKALDNKNIFEEEVPLLSKAFDSDPDVTFNSASKI</sequence>
<proteinExistence type="predicted"/>
<name>A0A8S2YNE4_9BILA</name>
<evidence type="ECO:0000313" key="2">
    <source>
        <dbReference type="Proteomes" id="UP000681720"/>
    </source>
</evidence>
<dbReference type="AlphaFoldDB" id="A0A8S2YNE4"/>
<dbReference type="Proteomes" id="UP000681720">
    <property type="component" value="Unassembled WGS sequence"/>
</dbReference>
<evidence type="ECO:0000313" key="1">
    <source>
        <dbReference type="EMBL" id="CAF4569289.1"/>
    </source>
</evidence>
<gene>
    <name evidence="1" type="ORF">GIL414_LOCUS37593</name>
</gene>
<dbReference type="EMBL" id="CAJOBJ010096954">
    <property type="protein sequence ID" value="CAF4569289.1"/>
    <property type="molecule type" value="Genomic_DNA"/>
</dbReference>
<reference evidence="1" key="1">
    <citation type="submission" date="2021-02" db="EMBL/GenBank/DDBJ databases">
        <authorList>
            <person name="Nowell W R."/>
        </authorList>
    </citation>
    <scope>NUCLEOTIDE SEQUENCE</scope>
</reference>
<accession>A0A8S2YNE4</accession>
<feature type="non-terminal residue" evidence="1">
    <location>
        <position position="1"/>
    </location>
</feature>
<feature type="non-terminal residue" evidence="1">
    <location>
        <position position="50"/>
    </location>
</feature>
<organism evidence="1 2">
    <name type="scientific">Rotaria magnacalcarata</name>
    <dbReference type="NCBI Taxonomy" id="392030"/>
    <lineage>
        <taxon>Eukaryota</taxon>
        <taxon>Metazoa</taxon>
        <taxon>Spiralia</taxon>
        <taxon>Gnathifera</taxon>
        <taxon>Rotifera</taxon>
        <taxon>Eurotatoria</taxon>
        <taxon>Bdelloidea</taxon>
        <taxon>Philodinida</taxon>
        <taxon>Philodinidae</taxon>
        <taxon>Rotaria</taxon>
    </lineage>
</organism>
<protein>
    <submittedName>
        <fullName evidence="1">Uncharacterized protein</fullName>
    </submittedName>
</protein>
<comment type="caution">
    <text evidence="1">The sequence shown here is derived from an EMBL/GenBank/DDBJ whole genome shotgun (WGS) entry which is preliminary data.</text>
</comment>